<dbReference type="EMBL" id="WIUZ02000013">
    <property type="protein sequence ID" value="KAF9781767.1"/>
    <property type="molecule type" value="Genomic_DNA"/>
</dbReference>
<dbReference type="SUPFAM" id="SSF50370">
    <property type="entry name" value="Ricin B-like lectins"/>
    <property type="match status" value="1"/>
</dbReference>
<proteinExistence type="predicted"/>
<reference evidence="1" key="1">
    <citation type="journal article" date="2020" name="Nat. Commun.">
        <title>Large-scale genome sequencing of mycorrhizal fungi provides insights into the early evolution of symbiotic traits.</title>
        <authorList>
            <person name="Miyauchi S."/>
            <person name="Kiss E."/>
            <person name="Kuo A."/>
            <person name="Drula E."/>
            <person name="Kohler A."/>
            <person name="Sanchez-Garcia M."/>
            <person name="Morin E."/>
            <person name="Andreopoulos B."/>
            <person name="Barry K.W."/>
            <person name="Bonito G."/>
            <person name="Buee M."/>
            <person name="Carver A."/>
            <person name="Chen C."/>
            <person name="Cichocki N."/>
            <person name="Clum A."/>
            <person name="Culley D."/>
            <person name="Crous P.W."/>
            <person name="Fauchery L."/>
            <person name="Girlanda M."/>
            <person name="Hayes R.D."/>
            <person name="Keri Z."/>
            <person name="LaButti K."/>
            <person name="Lipzen A."/>
            <person name="Lombard V."/>
            <person name="Magnuson J."/>
            <person name="Maillard F."/>
            <person name="Murat C."/>
            <person name="Nolan M."/>
            <person name="Ohm R.A."/>
            <person name="Pangilinan J."/>
            <person name="Pereira M.F."/>
            <person name="Perotto S."/>
            <person name="Peter M."/>
            <person name="Pfister S."/>
            <person name="Riley R."/>
            <person name="Sitrit Y."/>
            <person name="Stielow J.B."/>
            <person name="Szollosi G."/>
            <person name="Zifcakova L."/>
            <person name="Stursova M."/>
            <person name="Spatafora J.W."/>
            <person name="Tedersoo L."/>
            <person name="Vaario L.M."/>
            <person name="Yamada A."/>
            <person name="Yan M."/>
            <person name="Wang P."/>
            <person name="Xu J."/>
            <person name="Bruns T."/>
            <person name="Baldrian P."/>
            <person name="Vilgalys R."/>
            <person name="Dunand C."/>
            <person name="Henrissat B."/>
            <person name="Grigoriev I.V."/>
            <person name="Hibbett D."/>
            <person name="Nagy L.G."/>
            <person name="Martin F.M."/>
        </authorList>
    </citation>
    <scope>NUCLEOTIDE SEQUENCE</scope>
    <source>
        <strain evidence="1">UH-Tt-Lm1</strain>
    </source>
</reference>
<comment type="caution">
    <text evidence="1">The sequence shown here is derived from an EMBL/GenBank/DDBJ whole genome shotgun (WGS) entry which is preliminary data.</text>
</comment>
<gene>
    <name evidence="1" type="ORF">BJ322DRAFT_243236</name>
</gene>
<dbReference type="Gene3D" id="2.80.10.50">
    <property type="match status" value="1"/>
</dbReference>
<dbReference type="InterPro" id="IPR035992">
    <property type="entry name" value="Ricin_B-like_lectins"/>
</dbReference>
<evidence type="ECO:0000313" key="1">
    <source>
        <dbReference type="EMBL" id="KAF9781767.1"/>
    </source>
</evidence>
<dbReference type="Proteomes" id="UP000736335">
    <property type="component" value="Unassembled WGS sequence"/>
</dbReference>
<protein>
    <submittedName>
        <fullName evidence="1">Uncharacterized protein</fullName>
    </submittedName>
</protein>
<reference evidence="1" key="2">
    <citation type="submission" date="2020-11" db="EMBL/GenBank/DDBJ databases">
        <authorList>
            <consortium name="DOE Joint Genome Institute"/>
            <person name="Kuo A."/>
            <person name="Miyauchi S."/>
            <person name="Kiss E."/>
            <person name="Drula E."/>
            <person name="Kohler A."/>
            <person name="Sanchez-Garcia M."/>
            <person name="Andreopoulos B."/>
            <person name="Barry K.W."/>
            <person name="Bonito G."/>
            <person name="Buee M."/>
            <person name="Carver A."/>
            <person name="Chen C."/>
            <person name="Cichocki N."/>
            <person name="Clum A."/>
            <person name="Culley D."/>
            <person name="Crous P.W."/>
            <person name="Fauchery L."/>
            <person name="Girlanda M."/>
            <person name="Hayes R."/>
            <person name="Keri Z."/>
            <person name="Labutti K."/>
            <person name="Lipzen A."/>
            <person name="Lombard V."/>
            <person name="Magnuson J."/>
            <person name="Maillard F."/>
            <person name="Morin E."/>
            <person name="Murat C."/>
            <person name="Nolan M."/>
            <person name="Ohm R."/>
            <person name="Pangilinan J."/>
            <person name="Pereira M."/>
            <person name="Perotto S."/>
            <person name="Peter M."/>
            <person name="Riley R."/>
            <person name="Sitrit Y."/>
            <person name="Stielow B."/>
            <person name="Szollosi G."/>
            <person name="Zifcakova L."/>
            <person name="Stursova M."/>
            <person name="Spatafora J.W."/>
            <person name="Tedersoo L."/>
            <person name="Vaario L.-M."/>
            <person name="Yamada A."/>
            <person name="Yan M."/>
            <person name="Wang P."/>
            <person name="Xu J."/>
            <person name="Bruns T."/>
            <person name="Baldrian P."/>
            <person name="Vilgalys R."/>
            <person name="Henrissat B."/>
            <person name="Grigoriev I.V."/>
            <person name="Hibbett D."/>
            <person name="Nagy L.G."/>
            <person name="Martin F.M."/>
        </authorList>
    </citation>
    <scope>NUCLEOTIDE SEQUENCE</scope>
    <source>
        <strain evidence="1">UH-Tt-Lm1</strain>
    </source>
</reference>
<dbReference type="AlphaFoldDB" id="A0A9P6HBJ3"/>
<organism evidence="1 2">
    <name type="scientific">Thelephora terrestris</name>
    <dbReference type="NCBI Taxonomy" id="56493"/>
    <lineage>
        <taxon>Eukaryota</taxon>
        <taxon>Fungi</taxon>
        <taxon>Dikarya</taxon>
        <taxon>Basidiomycota</taxon>
        <taxon>Agaricomycotina</taxon>
        <taxon>Agaricomycetes</taxon>
        <taxon>Thelephorales</taxon>
        <taxon>Thelephoraceae</taxon>
        <taxon>Thelephora</taxon>
    </lineage>
</organism>
<evidence type="ECO:0000313" key="2">
    <source>
        <dbReference type="Proteomes" id="UP000736335"/>
    </source>
</evidence>
<sequence length="251" mass="28584">MTNGAEARRHGSMQYCVVTCSSVFSTFSHLLPTMTLHSIKNTSSIFEDEKLKPGIYKIQNIFTETYVDIETHSRNVCSRPGQNLEEGNGLWEIKPLGAGYSIRRVEPGKPDQFCTMKDEVQKAPLFVTAYPAAWRVEIVDDINHRGFEYVRLFWGTTEWSWAIRDCVKHNGAQVIAWSGDKSITWLMWKLIPFETTEYGFLPSYEGEEAGQSSARAQYADSERDDLGTIVTEVTTVTTTTRRRYRVELEGA</sequence>
<keyword evidence="2" id="KW-1185">Reference proteome</keyword>
<accession>A0A9P6HBJ3</accession>
<name>A0A9P6HBJ3_9AGAM</name>